<sequence length="169" mass="19262">MRHPKLTGKTFGDIRSIVDSNDKQRFTLIQEIQENGMPVWLIRANQGHSMEVKELELEKITDPAQIPEVIHGTYVRYWKNIRSQGLSKMNRNHIHCATGRFGDSGVKSGMRKNCDLFIYINVARAMEDGIEFYRSANGVILTSGVGGFLNPKYFLKVVDMNENDLISQD</sequence>
<evidence type="ECO:0000313" key="4">
    <source>
        <dbReference type="EMBL" id="CAG8770087.1"/>
    </source>
</evidence>
<evidence type="ECO:0000256" key="2">
    <source>
        <dbReference type="ARBA" id="ARBA00022679"/>
    </source>
</evidence>
<comment type="similarity">
    <text evidence="1">Belongs to the KptA/TPT1 family.</text>
</comment>
<evidence type="ECO:0000256" key="3">
    <source>
        <dbReference type="ARBA" id="ARBA00023027"/>
    </source>
</evidence>
<accession>A0A9N9J8N0</accession>
<dbReference type="PANTHER" id="PTHR12684:SF2">
    <property type="entry name" value="TRNA 2'-PHOSPHOTRANSFERASE 1"/>
    <property type="match status" value="1"/>
</dbReference>
<dbReference type="SUPFAM" id="SSF56399">
    <property type="entry name" value="ADP-ribosylation"/>
    <property type="match status" value="1"/>
</dbReference>
<dbReference type="Pfam" id="PF01885">
    <property type="entry name" value="PTS_2-RNA"/>
    <property type="match status" value="1"/>
</dbReference>
<dbReference type="InterPro" id="IPR002745">
    <property type="entry name" value="Ptrans_KptA/Tpt1"/>
</dbReference>
<dbReference type="EMBL" id="CAJVPV010045996">
    <property type="protein sequence ID" value="CAG8770087.1"/>
    <property type="molecule type" value="Genomic_DNA"/>
</dbReference>
<dbReference type="AlphaFoldDB" id="A0A9N9J8N0"/>
<feature type="non-terminal residue" evidence="4">
    <location>
        <position position="169"/>
    </location>
</feature>
<evidence type="ECO:0000256" key="1">
    <source>
        <dbReference type="ARBA" id="ARBA00009836"/>
    </source>
</evidence>
<dbReference type="InterPro" id="IPR042081">
    <property type="entry name" value="RNA_2'-PTrans_C"/>
</dbReference>
<organism evidence="4 5">
    <name type="scientific">Acaulospora morrowiae</name>
    <dbReference type="NCBI Taxonomy" id="94023"/>
    <lineage>
        <taxon>Eukaryota</taxon>
        <taxon>Fungi</taxon>
        <taxon>Fungi incertae sedis</taxon>
        <taxon>Mucoromycota</taxon>
        <taxon>Glomeromycotina</taxon>
        <taxon>Glomeromycetes</taxon>
        <taxon>Diversisporales</taxon>
        <taxon>Acaulosporaceae</taxon>
        <taxon>Acaulospora</taxon>
    </lineage>
</organism>
<gene>
    <name evidence="4" type="ORF">AMORRO_LOCUS16524</name>
</gene>
<dbReference type="PANTHER" id="PTHR12684">
    <property type="entry name" value="PUTATIVE PHOSPHOTRANSFERASE"/>
    <property type="match status" value="1"/>
</dbReference>
<keyword evidence="3" id="KW-0520">NAD</keyword>
<dbReference type="Proteomes" id="UP000789342">
    <property type="component" value="Unassembled WGS sequence"/>
</dbReference>
<dbReference type="FunFam" id="3.20.170.30:FF:000002">
    <property type="entry name" value="Phosphotransferase, putative"/>
    <property type="match status" value="1"/>
</dbReference>
<keyword evidence="5" id="KW-1185">Reference proteome</keyword>
<dbReference type="OrthoDB" id="419694at2759"/>
<reference evidence="4" key="1">
    <citation type="submission" date="2021-06" db="EMBL/GenBank/DDBJ databases">
        <authorList>
            <person name="Kallberg Y."/>
            <person name="Tangrot J."/>
            <person name="Rosling A."/>
        </authorList>
    </citation>
    <scope>NUCLEOTIDE SEQUENCE</scope>
    <source>
        <strain evidence="4">CL551</strain>
    </source>
</reference>
<keyword evidence="2" id="KW-0808">Transferase</keyword>
<dbReference type="GO" id="GO:0000215">
    <property type="term" value="F:tRNA 2'-phosphotransferase activity"/>
    <property type="evidence" value="ECO:0007669"/>
    <property type="project" value="TreeGrafter"/>
</dbReference>
<dbReference type="Gene3D" id="3.20.170.30">
    <property type="match status" value="1"/>
</dbReference>
<dbReference type="GO" id="GO:0006388">
    <property type="term" value="P:tRNA splicing, via endonucleolytic cleavage and ligation"/>
    <property type="evidence" value="ECO:0007669"/>
    <property type="project" value="TreeGrafter"/>
</dbReference>
<proteinExistence type="inferred from homology"/>
<protein>
    <submittedName>
        <fullName evidence="4">4130_t:CDS:1</fullName>
    </submittedName>
</protein>
<name>A0A9N9J8N0_9GLOM</name>
<evidence type="ECO:0000313" key="5">
    <source>
        <dbReference type="Proteomes" id="UP000789342"/>
    </source>
</evidence>
<comment type="caution">
    <text evidence="4">The sequence shown here is derived from an EMBL/GenBank/DDBJ whole genome shotgun (WGS) entry which is preliminary data.</text>
</comment>